<sequence>MVFGYVAYAGVVLLTGVGVLWGIGSLLVGFDRFEEARAIRTTPVASLDSVAVGPAAIRGEVEPVAGPETDIYGCEAAVAYDLTVTDFENSQSTTPVDRSRVRTFDVTTDEGSIRVEDAVFDLHVSDERSWTENRESYRTPDEELWRFEREWGLGELSAGEERTYEAEYLCPGDEVYVYGTVEVDDDREGDEGKPLVLTDRDGLAFASDRDPDALLRERRFALAKDGAVGVLVGTVSLAAFLWLTGIAQVFLGA</sequence>
<keyword evidence="1" id="KW-0472">Membrane</keyword>
<dbReference type="EMBL" id="CP058909">
    <property type="protein sequence ID" value="QLH83877.1"/>
    <property type="molecule type" value="Genomic_DNA"/>
</dbReference>
<dbReference type="GeneID" id="56085038"/>
<feature type="transmembrane region" description="Helical" evidence="1">
    <location>
        <begin position="6"/>
        <end position="30"/>
    </location>
</feature>
<reference evidence="2 3" key="1">
    <citation type="submission" date="2020-07" db="EMBL/GenBank/DDBJ databases">
        <title>Halosimplex litoreum sp. nov. and Halosimplex rubrum sp. nov., isolated from different salt environments.</title>
        <authorList>
            <person name="Cui H."/>
        </authorList>
    </citation>
    <scope>NUCLEOTIDE SEQUENCE [LARGE SCALE GENOMIC DNA]</scope>
    <source>
        <strain evidence="2 3">R2</strain>
    </source>
</reference>
<accession>A0A7D5P946</accession>
<protein>
    <submittedName>
        <fullName evidence="2">Uncharacterized protein</fullName>
    </submittedName>
</protein>
<proteinExistence type="predicted"/>
<name>A0A7D5P946_9EURY</name>
<keyword evidence="3" id="KW-1185">Reference proteome</keyword>
<evidence type="ECO:0000256" key="1">
    <source>
        <dbReference type="SAM" id="Phobius"/>
    </source>
</evidence>
<organism evidence="2 3">
    <name type="scientific">Halosimplex pelagicum</name>
    <dbReference type="NCBI Taxonomy" id="869886"/>
    <lineage>
        <taxon>Archaea</taxon>
        <taxon>Methanobacteriati</taxon>
        <taxon>Methanobacteriota</taxon>
        <taxon>Stenosarchaea group</taxon>
        <taxon>Halobacteria</taxon>
        <taxon>Halobacteriales</taxon>
        <taxon>Haloarculaceae</taxon>
        <taxon>Halosimplex</taxon>
    </lineage>
</organism>
<evidence type="ECO:0000313" key="3">
    <source>
        <dbReference type="Proteomes" id="UP000509346"/>
    </source>
</evidence>
<feature type="transmembrane region" description="Helical" evidence="1">
    <location>
        <begin position="226"/>
        <end position="251"/>
    </location>
</feature>
<dbReference type="OrthoDB" id="225185at2157"/>
<dbReference type="KEGG" id="hpel:HZS54_20575"/>
<keyword evidence="1" id="KW-1133">Transmembrane helix</keyword>
<gene>
    <name evidence="2" type="ORF">HZS54_20575</name>
</gene>
<evidence type="ECO:0000313" key="2">
    <source>
        <dbReference type="EMBL" id="QLH83877.1"/>
    </source>
</evidence>
<dbReference type="AlphaFoldDB" id="A0A7D5P946"/>
<dbReference type="RefSeq" id="WP_179918942.1">
    <property type="nucleotide sequence ID" value="NZ_CP058909.1"/>
</dbReference>
<dbReference type="Proteomes" id="UP000509346">
    <property type="component" value="Chromosome"/>
</dbReference>
<keyword evidence="1" id="KW-0812">Transmembrane</keyword>